<protein>
    <submittedName>
        <fullName evidence="2">Uncharacterized protein</fullName>
    </submittedName>
</protein>
<keyword evidence="1" id="KW-0732">Signal</keyword>
<accession>A0A517SV31</accession>
<name>A0A517SV31_9BACT</name>
<gene>
    <name evidence="2" type="ORF">SV7mr_24930</name>
</gene>
<dbReference type="Proteomes" id="UP000315003">
    <property type="component" value="Chromosome"/>
</dbReference>
<evidence type="ECO:0000313" key="3">
    <source>
        <dbReference type="Proteomes" id="UP000315003"/>
    </source>
</evidence>
<evidence type="ECO:0000313" key="2">
    <source>
        <dbReference type="EMBL" id="QDT59979.1"/>
    </source>
</evidence>
<keyword evidence="3" id="KW-1185">Reference proteome</keyword>
<dbReference type="EMBL" id="CP036272">
    <property type="protein sequence ID" value="QDT59979.1"/>
    <property type="molecule type" value="Genomic_DNA"/>
</dbReference>
<organism evidence="2 3">
    <name type="scientific">Stieleria bergensis</name>
    <dbReference type="NCBI Taxonomy" id="2528025"/>
    <lineage>
        <taxon>Bacteria</taxon>
        <taxon>Pseudomonadati</taxon>
        <taxon>Planctomycetota</taxon>
        <taxon>Planctomycetia</taxon>
        <taxon>Pirellulales</taxon>
        <taxon>Pirellulaceae</taxon>
        <taxon>Stieleria</taxon>
    </lineage>
</organism>
<sequence length="141" mass="15498" precursor="true">MRIPNPRHLLALLVCIALLSSPALAESEWDAAVADTSSPRATLRSFIDACNAIDRIVKSQAFVDRSNPRFQPIAQRVIDCIDTSKLPAFAAEQRALEVAVSIKKIWIAKSYQHGMRSRTSKPSIHRVGSTSSLVGEFRALV</sequence>
<dbReference type="AlphaFoldDB" id="A0A517SV31"/>
<evidence type="ECO:0000256" key="1">
    <source>
        <dbReference type="SAM" id="SignalP"/>
    </source>
</evidence>
<proteinExistence type="predicted"/>
<reference evidence="2 3" key="1">
    <citation type="submission" date="2019-02" db="EMBL/GenBank/DDBJ databases">
        <title>Deep-cultivation of Planctomycetes and their phenomic and genomic characterization uncovers novel biology.</title>
        <authorList>
            <person name="Wiegand S."/>
            <person name="Jogler M."/>
            <person name="Boedeker C."/>
            <person name="Pinto D."/>
            <person name="Vollmers J."/>
            <person name="Rivas-Marin E."/>
            <person name="Kohn T."/>
            <person name="Peeters S.H."/>
            <person name="Heuer A."/>
            <person name="Rast P."/>
            <person name="Oberbeckmann S."/>
            <person name="Bunk B."/>
            <person name="Jeske O."/>
            <person name="Meyerdierks A."/>
            <person name="Storesund J.E."/>
            <person name="Kallscheuer N."/>
            <person name="Luecker S."/>
            <person name="Lage O.M."/>
            <person name="Pohl T."/>
            <person name="Merkel B.J."/>
            <person name="Hornburger P."/>
            <person name="Mueller R.-W."/>
            <person name="Bruemmer F."/>
            <person name="Labrenz M."/>
            <person name="Spormann A.M."/>
            <person name="Op den Camp H."/>
            <person name="Overmann J."/>
            <person name="Amann R."/>
            <person name="Jetten M.S.M."/>
            <person name="Mascher T."/>
            <person name="Medema M.H."/>
            <person name="Devos D.P."/>
            <person name="Kaster A.-K."/>
            <person name="Ovreas L."/>
            <person name="Rohde M."/>
            <person name="Galperin M.Y."/>
            <person name="Jogler C."/>
        </authorList>
    </citation>
    <scope>NUCLEOTIDE SEQUENCE [LARGE SCALE GENOMIC DNA]</scope>
    <source>
        <strain evidence="2 3">SV_7m_r</strain>
    </source>
</reference>
<feature type="signal peptide" evidence="1">
    <location>
        <begin position="1"/>
        <end position="25"/>
    </location>
</feature>
<feature type="chain" id="PRO_5021979987" evidence="1">
    <location>
        <begin position="26"/>
        <end position="141"/>
    </location>
</feature>